<proteinExistence type="predicted"/>
<dbReference type="RefSeq" id="WP_311558482.1">
    <property type="nucleotide sequence ID" value="NZ_JAVREJ010000015.1"/>
</dbReference>
<dbReference type="PANTHER" id="PTHR35908:SF1">
    <property type="entry name" value="CONSERVED PROTEIN"/>
    <property type="match status" value="1"/>
</dbReference>
<dbReference type="PROSITE" id="PS51819">
    <property type="entry name" value="VOC"/>
    <property type="match status" value="1"/>
</dbReference>
<dbReference type="SUPFAM" id="SSF54593">
    <property type="entry name" value="Glyoxalase/Bleomycin resistance protein/Dihydroxybiphenyl dioxygenase"/>
    <property type="match status" value="1"/>
</dbReference>
<feature type="region of interest" description="Disordered" evidence="1">
    <location>
        <begin position="69"/>
        <end position="107"/>
    </location>
</feature>
<evidence type="ECO:0000313" key="3">
    <source>
        <dbReference type="EMBL" id="MDT0351983.1"/>
    </source>
</evidence>
<evidence type="ECO:0000313" key="4">
    <source>
        <dbReference type="Proteomes" id="UP001183202"/>
    </source>
</evidence>
<sequence length="152" mass="16283">MWCAVVLDGAGTCRGPGLRCRHANDSSHGRPLMVARIGQWTLDVVDGARMAQFWAAALGYRIDDDGQHLWPPPEAGPHAPSVWLQPVAEPTPGKNRGHPDLSPEGDGEAEVERLVGLGARRVEIGQAGTEGFVVLADPEGNEFCVFREPRGG</sequence>
<evidence type="ECO:0000259" key="2">
    <source>
        <dbReference type="PROSITE" id="PS51819"/>
    </source>
</evidence>
<dbReference type="InterPro" id="IPR041581">
    <property type="entry name" value="Glyoxalase_6"/>
</dbReference>
<feature type="domain" description="VOC" evidence="2">
    <location>
        <begin position="36"/>
        <end position="148"/>
    </location>
</feature>
<comment type="caution">
    <text evidence="3">The sequence shown here is derived from an EMBL/GenBank/DDBJ whole genome shotgun (WGS) entry which is preliminary data.</text>
</comment>
<accession>A0ABU2NG56</accession>
<gene>
    <name evidence="3" type="ORF">RM445_20860</name>
</gene>
<dbReference type="EMBL" id="JAVREJ010000015">
    <property type="protein sequence ID" value="MDT0351983.1"/>
    <property type="molecule type" value="Genomic_DNA"/>
</dbReference>
<reference evidence="4" key="1">
    <citation type="submission" date="2023-07" db="EMBL/GenBank/DDBJ databases">
        <title>30 novel species of actinomycetes from the DSMZ collection.</title>
        <authorList>
            <person name="Nouioui I."/>
        </authorList>
    </citation>
    <scope>NUCLEOTIDE SEQUENCE [LARGE SCALE GENOMIC DNA]</scope>
    <source>
        <strain evidence="4">DSM 45834</strain>
    </source>
</reference>
<dbReference type="Pfam" id="PF18029">
    <property type="entry name" value="Glyoxalase_6"/>
    <property type="match status" value="1"/>
</dbReference>
<dbReference type="InterPro" id="IPR029068">
    <property type="entry name" value="Glyas_Bleomycin-R_OHBP_Dase"/>
</dbReference>
<evidence type="ECO:0000256" key="1">
    <source>
        <dbReference type="SAM" id="MobiDB-lite"/>
    </source>
</evidence>
<organism evidence="3 4">
    <name type="scientific">Pseudonocardia charpentierae</name>
    <dbReference type="NCBI Taxonomy" id="3075545"/>
    <lineage>
        <taxon>Bacteria</taxon>
        <taxon>Bacillati</taxon>
        <taxon>Actinomycetota</taxon>
        <taxon>Actinomycetes</taxon>
        <taxon>Pseudonocardiales</taxon>
        <taxon>Pseudonocardiaceae</taxon>
        <taxon>Pseudonocardia</taxon>
    </lineage>
</organism>
<dbReference type="Gene3D" id="3.10.180.10">
    <property type="entry name" value="2,3-Dihydroxybiphenyl 1,2-Dioxygenase, domain 1"/>
    <property type="match status" value="1"/>
</dbReference>
<dbReference type="Proteomes" id="UP001183202">
    <property type="component" value="Unassembled WGS sequence"/>
</dbReference>
<protein>
    <submittedName>
        <fullName evidence="3">VOC family protein</fullName>
    </submittedName>
</protein>
<dbReference type="InterPro" id="IPR037523">
    <property type="entry name" value="VOC_core"/>
</dbReference>
<dbReference type="PANTHER" id="PTHR35908">
    <property type="entry name" value="HYPOTHETICAL FUSION PROTEIN"/>
    <property type="match status" value="1"/>
</dbReference>
<keyword evidence="4" id="KW-1185">Reference proteome</keyword>
<name>A0ABU2NG56_9PSEU</name>